<evidence type="ECO:0000259" key="5">
    <source>
        <dbReference type="Pfam" id="PF00535"/>
    </source>
</evidence>
<keyword evidence="4" id="KW-0812">Transmembrane</keyword>
<dbReference type="PANTHER" id="PTHR43630:SF1">
    <property type="entry name" value="POLY-BETA-1,6-N-ACETYL-D-GLUCOSAMINE SYNTHASE"/>
    <property type="match status" value="1"/>
</dbReference>
<dbReference type="Pfam" id="PF00535">
    <property type="entry name" value="Glycos_transf_2"/>
    <property type="match status" value="1"/>
</dbReference>
<evidence type="ECO:0000256" key="1">
    <source>
        <dbReference type="ARBA" id="ARBA00006739"/>
    </source>
</evidence>
<dbReference type="RefSeq" id="WP_111199474.1">
    <property type="nucleotide sequence ID" value="NZ_QKVK01000007.1"/>
</dbReference>
<dbReference type="PANTHER" id="PTHR43630">
    <property type="entry name" value="POLY-BETA-1,6-N-ACETYL-D-GLUCOSAMINE SYNTHASE"/>
    <property type="match status" value="1"/>
</dbReference>
<dbReference type="EMBL" id="QKVK01000007">
    <property type="protein sequence ID" value="PZF76088.1"/>
    <property type="molecule type" value="Genomic_DNA"/>
</dbReference>
<dbReference type="CDD" id="cd06423">
    <property type="entry name" value="CESA_like"/>
    <property type="match status" value="1"/>
</dbReference>
<keyword evidence="7" id="KW-1185">Reference proteome</keyword>
<feature type="transmembrane region" description="Helical" evidence="4">
    <location>
        <begin position="338"/>
        <end position="360"/>
    </location>
</feature>
<dbReference type="AlphaFoldDB" id="A0A2W2B7M7"/>
<protein>
    <submittedName>
        <fullName evidence="6">Glycosyltransferase family 2 protein</fullName>
    </submittedName>
</protein>
<keyword evidence="4" id="KW-1133">Transmembrane helix</keyword>
<evidence type="ECO:0000313" key="7">
    <source>
        <dbReference type="Proteomes" id="UP000248795"/>
    </source>
</evidence>
<dbReference type="GO" id="GO:0016757">
    <property type="term" value="F:glycosyltransferase activity"/>
    <property type="evidence" value="ECO:0007669"/>
    <property type="project" value="UniProtKB-KW"/>
</dbReference>
<feature type="domain" description="Glycosyltransferase 2-like" evidence="5">
    <location>
        <begin position="59"/>
        <end position="224"/>
    </location>
</feature>
<dbReference type="InterPro" id="IPR001173">
    <property type="entry name" value="Glyco_trans_2-like"/>
</dbReference>
<feature type="transmembrane region" description="Helical" evidence="4">
    <location>
        <begin position="310"/>
        <end position="332"/>
    </location>
</feature>
<reference evidence="7" key="1">
    <citation type="submission" date="2018-06" db="EMBL/GenBank/DDBJ databases">
        <title>Aestuariibacter litoralis strain KCTC 52945T.</title>
        <authorList>
            <person name="Li X."/>
            <person name="Salam N."/>
            <person name="Li J.-L."/>
            <person name="Chen Y.-M."/>
            <person name="Yang Z.-W."/>
            <person name="Zhang L.-Y."/>
            <person name="Han M.-X."/>
            <person name="Xiao M."/>
            <person name="Li W.-J."/>
        </authorList>
    </citation>
    <scope>NUCLEOTIDE SEQUENCE [LARGE SCALE GENOMIC DNA]</scope>
    <source>
        <strain evidence="7">KCTC 52945</strain>
    </source>
</reference>
<dbReference type="InterPro" id="IPR029044">
    <property type="entry name" value="Nucleotide-diphossugar_trans"/>
</dbReference>
<feature type="transmembrane region" description="Helical" evidence="4">
    <location>
        <begin position="372"/>
        <end position="392"/>
    </location>
</feature>
<evidence type="ECO:0000256" key="3">
    <source>
        <dbReference type="ARBA" id="ARBA00022679"/>
    </source>
</evidence>
<evidence type="ECO:0000256" key="2">
    <source>
        <dbReference type="ARBA" id="ARBA00022676"/>
    </source>
</evidence>
<organism evidence="6 7">
    <name type="scientific">Aestuariivirga litoralis</name>
    <dbReference type="NCBI Taxonomy" id="2650924"/>
    <lineage>
        <taxon>Bacteria</taxon>
        <taxon>Pseudomonadati</taxon>
        <taxon>Pseudomonadota</taxon>
        <taxon>Alphaproteobacteria</taxon>
        <taxon>Hyphomicrobiales</taxon>
        <taxon>Aestuariivirgaceae</taxon>
        <taxon>Aestuariivirga</taxon>
    </lineage>
</organism>
<keyword evidence="3 6" id="KW-0808">Transferase</keyword>
<dbReference type="SUPFAM" id="SSF53448">
    <property type="entry name" value="Nucleotide-diphospho-sugar transferases"/>
    <property type="match status" value="1"/>
</dbReference>
<evidence type="ECO:0000256" key="4">
    <source>
        <dbReference type="SAM" id="Phobius"/>
    </source>
</evidence>
<accession>A0A2W2B7M7</accession>
<gene>
    <name evidence="6" type="ORF">DK847_15760</name>
</gene>
<name>A0A2W2B7M7_9HYPH</name>
<comment type="similarity">
    <text evidence="1">Belongs to the glycosyltransferase 2 family.</text>
</comment>
<feature type="transmembrane region" description="Helical" evidence="4">
    <location>
        <begin position="20"/>
        <end position="44"/>
    </location>
</feature>
<comment type="caution">
    <text evidence="6">The sequence shown here is derived from an EMBL/GenBank/DDBJ whole genome shotgun (WGS) entry which is preliminary data.</text>
</comment>
<keyword evidence="2" id="KW-0328">Glycosyltransferase</keyword>
<keyword evidence="4" id="KW-0472">Membrane</keyword>
<evidence type="ECO:0000313" key="6">
    <source>
        <dbReference type="EMBL" id="PZF76088.1"/>
    </source>
</evidence>
<proteinExistence type="inferred from homology"/>
<sequence>MELFNAIEESIAVVHFGGPILALLSVLVFEVPRYLMSTLAIAMFGWRRERRLDTTVSISVVIPVFNGEGGLASTVLSLRTQSARVQEVIVVDDGSTDGTLGMARVLMDRGLVSQVIHHRQRTGKSAAINHAARFSSGELLAVIDSDTVLEGPDALAMLASAFSESRVAAASGNIRVRNADESLWTAFQGLEYLASITVGRSFLDIFDSVACCSGAFSLFRRNMFLAAGGMSVGPGEDLEITLRLRRLGHDVRFVPAANATTRVPATLARLVRQRLRWDRDAVSIRLFMYGQGARRLSAERLGDTLQRLDFMIFEFYPSVLLPFYIVYVLSLFGGDTLYFLAGLYIYLFGFYALNIAIIVIASGVRLTAFDGLALFGLPVYQGIILRVVRFYAFVTEVFLASSQRDDFVPKRVREALYAHADG</sequence>
<dbReference type="Gene3D" id="3.90.550.10">
    <property type="entry name" value="Spore Coat Polysaccharide Biosynthesis Protein SpsA, Chain A"/>
    <property type="match status" value="1"/>
</dbReference>
<dbReference type="Proteomes" id="UP000248795">
    <property type="component" value="Unassembled WGS sequence"/>
</dbReference>